<feature type="domain" description="DOT1" evidence="2">
    <location>
        <begin position="331"/>
        <end position="419"/>
    </location>
</feature>
<name>A0A9W7LG30_9STRA</name>
<evidence type="ECO:0000313" key="3">
    <source>
        <dbReference type="EMBL" id="GMI49149.1"/>
    </source>
</evidence>
<dbReference type="SMART" id="SM00726">
    <property type="entry name" value="UIM"/>
    <property type="match status" value="2"/>
</dbReference>
<sequence>MTFKRPFKRTEADEIKRAIEASKETEREEKERQERWKNEIGDEDDLQRVIRESAESAEKEKKEESGKYKNDRKRKEERRGGEGNGGGGSKKGKGAEVLPVYAIKSFNTTSTSNGGGGSKKGKGAEVLPVYAIKSSFNTTSASMSSSTSSTTKTATARATTMMTTTATAKLNTSNAASPNTISSEIPSAEGSPSAQSTTSQSSGGIYIKGNNNPDYDSDEATDGGNVVVVDGVDYEDGAGDGNGIGDGNGVDEDFKQADVKQALENSRNDVGGGSEFIDFRGNSTRPLLLTREFKALFDHVSKSACPDGVQGMERANIVRGPNNTGGKSGKHQYGRIAEKAMLTIAEHVRLGKDDLFVDLGHGIGNAPLQMALTVGCEARGLEFDEGRAAVAAVLAHEISAQIGRYNNLDVGKVDLRVGSLQEEHLKDGKETVLKFVTEGPKSAALGRGKLVLFANNYEDVFKKVKTDDKKYIHHADQYIASFFAHSRPGTKLITLSEMSHELGMSREFLNQKRAAFGLGESAGASFFDVEQITLRGGDNFTWNKDGNQTIKTKIYIYTRLDQSTDDGGGAEGQLDVSGDYSFRDVQCNKDRKYSPPFMQCIRCFKNAKDQGTTFVISSDKSEQWRRYADERRPDVWDGVNPDKHCEPCYQATGEEVKTKTLRTNRRSGGGGRYGN</sequence>
<dbReference type="Gene3D" id="3.40.50.150">
    <property type="entry name" value="Vaccinia Virus protein VP39"/>
    <property type="match status" value="1"/>
</dbReference>
<dbReference type="PROSITE" id="PS50330">
    <property type="entry name" value="UIM"/>
    <property type="match status" value="1"/>
</dbReference>
<keyword evidence="4" id="KW-1185">Reference proteome</keyword>
<feature type="compositionally biased region" description="Low complexity" evidence="1">
    <location>
        <begin position="190"/>
        <end position="204"/>
    </location>
</feature>
<reference evidence="4" key="1">
    <citation type="journal article" date="2023" name="Commun. Biol.">
        <title>Genome analysis of Parmales, the sister group of diatoms, reveals the evolutionary specialization of diatoms from phago-mixotrophs to photoautotrophs.</title>
        <authorList>
            <person name="Ban H."/>
            <person name="Sato S."/>
            <person name="Yoshikawa S."/>
            <person name="Yamada K."/>
            <person name="Nakamura Y."/>
            <person name="Ichinomiya M."/>
            <person name="Sato N."/>
            <person name="Blanc-Mathieu R."/>
            <person name="Endo H."/>
            <person name="Kuwata A."/>
            <person name="Ogata H."/>
        </authorList>
    </citation>
    <scope>NUCLEOTIDE SEQUENCE [LARGE SCALE GENOMIC DNA]</scope>
</reference>
<dbReference type="OrthoDB" id="204102at2759"/>
<dbReference type="EMBL" id="BRYA01000470">
    <property type="protein sequence ID" value="GMI49149.1"/>
    <property type="molecule type" value="Genomic_DNA"/>
</dbReference>
<dbReference type="Proteomes" id="UP001165065">
    <property type="component" value="Unassembled WGS sequence"/>
</dbReference>
<comment type="caution">
    <text evidence="3">The sequence shown here is derived from an EMBL/GenBank/DDBJ whole genome shotgun (WGS) entry which is preliminary data.</text>
</comment>
<organism evidence="3 4">
    <name type="scientific">Triparma columacea</name>
    <dbReference type="NCBI Taxonomy" id="722753"/>
    <lineage>
        <taxon>Eukaryota</taxon>
        <taxon>Sar</taxon>
        <taxon>Stramenopiles</taxon>
        <taxon>Ochrophyta</taxon>
        <taxon>Bolidophyceae</taxon>
        <taxon>Parmales</taxon>
        <taxon>Triparmaceae</taxon>
        <taxon>Triparma</taxon>
    </lineage>
</organism>
<feature type="compositionally biased region" description="Basic and acidic residues" evidence="1">
    <location>
        <begin position="8"/>
        <end position="81"/>
    </location>
</feature>
<proteinExistence type="predicted"/>
<dbReference type="AlphaFoldDB" id="A0A9W7LG30"/>
<dbReference type="SUPFAM" id="SSF53335">
    <property type="entry name" value="S-adenosyl-L-methionine-dependent methyltransferases"/>
    <property type="match status" value="1"/>
</dbReference>
<evidence type="ECO:0000313" key="4">
    <source>
        <dbReference type="Proteomes" id="UP001165065"/>
    </source>
</evidence>
<dbReference type="InterPro" id="IPR029063">
    <property type="entry name" value="SAM-dependent_MTases_sf"/>
</dbReference>
<protein>
    <recommendedName>
        <fullName evidence="2">DOT1 domain-containing protein</fullName>
    </recommendedName>
</protein>
<accession>A0A9W7LG30</accession>
<evidence type="ECO:0000256" key="1">
    <source>
        <dbReference type="SAM" id="MobiDB-lite"/>
    </source>
</evidence>
<dbReference type="Pfam" id="PF08123">
    <property type="entry name" value="DOT1"/>
    <property type="match status" value="1"/>
</dbReference>
<dbReference type="InterPro" id="IPR025789">
    <property type="entry name" value="DOT1_dom"/>
</dbReference>
<evidence type="ECO:0000259" key="2">
    <source>
        <dbReference type="Pfam" id="PF08123"/>
    </source>
</evidence>
<feature type="region of interest" description="Disordered" evidence="1">
    <location>
        <begin position="1"/>
        <end position="96"/>
    </location>
</feature>
<feature type="region of interest" description="Disordered" evidence="1">
    <location>
        <begin position="169"/>
        <end position="221"/>
    </location>
</feature>
<dbReference type="InterPro" id="IPR003903">
    <property type="entry name" value="UIM_dom"/>
</dbReference>
<dbReference type="GO" id="GO:0031151">
    <property type="term" value="F:histone H3K79 methyltransferase activity"/>
    <property type="evidence" value="ECO:0007669"/>
    <property type="project" value="InterPro"/>
</dbReference>
<gene>
    <name evidence="3" type="ORF">TrCOL_g7713</name>
</gene>